<comment type="caution">
    <text evidence="1">The sequence shown here is derived from an EMBL/GenBank/DDBJ whole genome shotgun (WGS) entry which is preliminary data.</text>
</comment>
<gene>
    <name evidence="1" type="ORF">PENVUL_c002G08571</name>
</gene>
<reference evidence="2" key="1">
    <citation type="journal article" date="2017" name="Nat. Microbiol.">
        <title>Global analysis of biosynthetic gene clusters reveals vast potential of secondary metabolite production in Penicillium species.</title>
        <authorList>
            <person name="Nielsen J.C."/>
            <person name="Grijseels S."/>
            <person name="Prigent S."/>
            <person name="Ji B."/>
            <person name="Dainat J."/>
            <person name="Nielsen K.F."/>
            <person name="Frisvad J.C."/>
            <person name="Workman M."/>
            <person name="Nielsen J."/>
        </authorList>
    </citation>
    <scope>NUCLEOTIDE SEQUENCE [LARGE SCALE GENOMIC DNA]</scope>
    <source>
        <strain evidence="2">IBT 29486</strain>
    </source>
</reference>
<protein>
    <submittedName>
        <fullName evidence="1">Uncharacterized protein</fullName>
    </submittedName>
</protein>
<dbReference type="AlphaFoldDB" id="A0A1V6SBU5"/>
<evidence type="ECO:0000313" key="1">
    <source>
        <dbReference type="EMBL" id="OQE11462.1"/>
    </source>
</evidence>
<evidence type="ECO:0000313" key="2">
    <source>
        <dbReference type="Proteomes" id="UP000191518"/>
    </source>
</evidence>
<name>A0A1V6SBU5_9EURO</name>
<accession>A0A1V6SBU5</accession>
<dbReference type="EMBL" id="MDYP01000002">
    <property type="protein sequence ID" value="OQE11462.1"/>
    <property type="molecule type" value="Genomic_DNA"/>
</dbReference>
<organism evidence="1 2">
    <name type="scientific">Penicillium vulpinum</name>
    <dbReference type="NCBI Taxonomy" id="29845"/>
    <lineage>
        <taxon>Eukaryota</taxon>
        <taxon>Fungi</taxon>
        <taxon>Dikarya</taxon>
        <taxon>Ascomycota</taxon>
        <taxon>Pezizomycotina</taxon>
        <taxon>Eurotiomycetes</taxon>
        <taxon>Eurotiomycetidae</taxon>
        <taxon>Eurotiales</taxon>
        <taxon>Aspergillaceae</taxon>
        <taxon>Penicillium</taxon>
    </lineage>
</organism>
<keyword evidence="2" id="KW-1185">Reference proteome</keyword>
<dbReference type="Proteomes" id="UP000191518">
    <property type="component" value="Unassembled WGS sequence"/>
</dbReference>
<sequence>MPSIARRLFRGARAIQKYRTERDILVRNIRSYIATLRQLPEGNYLVEIALNVHSLKVQADKVKWASQALTTDAGDMNYVASQGFNHFFFAIPAVCDQIGRDTRQMSETLFDHIHTPNEGTEHRIALYLERSLANLGFV</sequence>
<proteinExistence type="predicted"/>
<dbReference type="OrthoDB" id="4331777at2759"/>